<dbReference type="AlphaFoldDB" id="A0AAJ0HBN4"/>
<dbReference type="Gene3D" id="3.40.50.10540">
    <property type="entry name" value="Crotonobetainyl-coa:carnitine coa-transferase, domain 1"/>
    <property type="match status" value="1"/>
</dbReference>
<protein>
    <submittedName>
        <fullName evidence="2">CoA-transferase family III domain-containing protein</fullName>
    </submittedName>
</protein>
<dbReference type="InterPro" id="IPR052985">
    <property type="entry name" value="CoA-trans_III_biosynth/detox"/>
</dbReference>
<evidence type="ECO:0000313" key="3">
    <source>
        <dbReference type="Proteomes" id="UP001275084"/>
    </source>
</evidence>
<reference evidence="2" key="2">
    <citation type="submission" date="2023-06" db="EMBL/GenBank/DDBJ databases">
        <authorList>
            <consortium name="Lawrence Berkeley National Laboratory"/>
            <person name="Haridas S."/>
            <person name="Hensen N."/>
            <person name="Bonometti L."/>
            <person name="Westerberg I."/>
            <person name="Brannstrom I.O."/>
            <person name="Guillou S."/>
            <person name="Cros-Aarteil S."/>
            <person name="Calhoun S."/>
            <person name="Kuo A."/>
            <person name="Mondo S."/>
            <person name="Pangilinan J."/>
            <person name="Riley R."/>
            <person name="Labutti K."/>
            <person name="Andreopoulos B."/>
            <person name="Lipzen A."/>
            <person name="Chen C."/>
            <person name="Yanf M."/>
            <person name="Daum C."/>
            <person name="Ng V."/>
            <person name="Clum A."/>
            <person name="Steindorff A."/>
            <person name="Ohm R."/>
            <person name="Martin F."/>
            <person name="Silar P."/>
            <person name="Natvig D."/>
            <person name="Lalanne C."/>
            <person name="Gautier V."/>
            <person name="Ament-Velasquez S.L."/>
            <person name="Kruys A."/>
            <person name="Hutchinson M.I."/>
            <person name="Powell A.J."/>
            <person name="Barry K."/>
            <person name="Miller A.N."/>
            <person name="Grigoriev I.V."/>
            <person name="Debuchy R."/>
            <person name="Gladieux P."/>
            <person name="Thoren M.H."/>
            <person name="Johannesson H."/>
        </authorList>
    </citation>
    <scope>NUCLEOTIDE SEQUENCE</scope>
    <source>
        <strain evidence="2">CBS 955.72</strain>
    </source>
</reference>
<name>A0AAJ0HBN4_9PEZI</name>
<organism evidence="2 3">
    <name type="scientific">Lasiosphaeria hispida</name>
    <dbReference type="NCBI Taxonomy" id="260671"/>
    <lineage>
        <taxon>Eukaryota</taxon>
        <taxon>Fungi</taxon>
        <taxon>Dikarya</taxon>
        <taxon>Ascomycota</taxon>
        <taxon>Pezizomycotina</taxon>
        <taxon>Sordariomycetes</taxon>
        <taxon>Sordariomycetidae</taxon>
        <taxon>Sordariales</taxon>
        <taxon>Lasiosphaeriaceae</taxon>
        <taxon>Lasiosphaeria</taxon>
    </lineage>
</organism>
<comment type="caution">
    <text evidence="2">The sequence shown here is derived from an EMBL/GenBank/DDBJ whole genome shotgun (WGS) entry which is preliminary data.</text>
</comment>
<dbReference type="GO" id="GO:0003824">
    <property type="term" value="F:catalytic activity"/>
    <property type="evidence" value="ECO:0007669"/>
    <property type="project" value="InterPro"/>
</dbReference>
<reference evidence="2" key="1">
    <citation type="journal article" date="2023" name="Mol. Phylogenet. Evol.">
        <title>Genome-scale phylogeny and comparative genomics of the fungal order Sordariales.</title>
        <authorList>
            <person name="Hensen N."/>
            <person name="Bonometti L."/>
            <person name="Westerberg I."/>
            <person name="Brannstrom I.O."/>
            <person name="Guillou S."/>
            <person name="Cros-Aarteil S."/>
            <person name="Calhoun S."/>
            <person name="Haridas S."/>
            <person name="Kuo A."/>
            <person name="Mondo S."/>
            <person name="Pangilinan J."/>
            <person name="Riley R."/>
            <person name="LaButti K."/>
            <person name="Andreopoulos B."/>
            <person name="Lipzen A."/>
            <person name="Chen C."/>
            <person name="Yan M."/>
            <person name="Daum C."/>
            <person name="Ng V."/>
            <person name="Clum A."/>
            <person name="Steindorff A."/>
            <person name="Ohm R.A."/>
            <person name="Martin F."/>
            <person name="Silar P."/>
            <person name="Natvig D.O."/>
            <person name="Lalanne C."/>
            <person name="Gautier V."/>
            <person name="Ament-Velasquez S.L."/>
            <person name="Kruys A."/>
            <person name="Hutchinson M.I."/>
            <person name="Powell A.J."/>
            <person name="Barry K."/>
            <person name="Miller A.N."/>
            <person name="Grigoriev I.V."/>
            <person name="Debuchy R."/>
            <person name="Gladieux P."/>
            <person name="Hiltunen Thoren M."/>
            <person name="Johannesson H."/>
        </authorList>
    </citation>
    <scope>NUCLEOTIDE SEQUENCE</scope>
    <source>
        <strain evidence="2">CBS 955.72</strain>
    </source>
</reference>
<evidence type="ECO:0000256" key="1">
    <source>
        <dbReference type="ARBA" id="ARBA00008383"/>
    </source>
</evidence>
<accession>A0AAJ0HBN4</accession>
<dbReference type="InterPro" id="IPR023606">
    <property type="entry name" value="CoA-Trfase_III_dom_1_sf"/>
</dbReference>
<dbReference type="SUPFAM" id="SSF89796">
    <property type="entry name" value="CoA-transferase family III (CaiB/BaiF)"/>
    <property type="match status" value="2"/>
</dbReference>
<gene>
    <name evidence="2" type="ORF">B0T25DRAFT_282812</name>
</gene>
<dbReference type="PANTHER" id="PTHR48229">
    <property type="entry name" value="CAIB/BAIF FAMILY ENZYME (AFU_ORTHOLOGUE AFUA_1G05360)-RELATED"/>
    <property type="match status" value="1"/>
</dbReference>
<keyword evidence="3" id="KW-1185">Reference proteome</keyword>
<dbReference type="PANTHER" id="PTHR48229:SF1">
    <property type="entry name" value="ALPHA METHYLACYL-COA RACEMASE-RELATED"/>
    <property type="match status" value="1"/>
</dbReference>
<dbReference type="InterPro" id="IPR003673">
    <property type="entry name" value="CoA-Trfase_fam_III"/>
</dbReference>
<dbReference type="Pfam" id="PF02515">
    <property type="entry name" value="CoA_transf_3"/>
    <property type="match status" value="1"/>
</dbReference>
<dbReference type="EMBL" id="JAUIQD010000006">
    <property type="protein sequence ID" value="KAK3346641.1"/>
    <property type="molecule type" value="Genomic_DNA"/>
</dbReference>
<evidence type="ECO:0000313" key="2">
    <source>
        <dbReference type="EMBL" id="KAK3346641.1"/>
    </source>
</evidence>
<dbReference type="Proteomes" id="UP001275084">
    <property type="component" value="Unassembled WGS sequence"/>
</dbReference>
<sequence>MSQEHRIPDVYGPGTYTDRAFVPVPRDTERIFRLLASQTPGFTRDESLLSKARFIGEDFPVLPSPIKAVSVSAALHAMAGIVADEILAIRGLENMGRQITVNTTHVAFFLGTVALVYLGGESMASLGAKGKLKSMVTDWEHGWHSTPMKLRGTGIYPTRTPGVWYSLHGSLDIPPMLRYHGIDPDTPGLDTNDRAAAHIARFTALSSPEELEMRNLLGGFCGSICFTPQQWSSSAMGRALASHPLVNVKPTPHARPTPPTPFPALAQGGGGDTRPLAGIKVVEMTRIIAGPQIGAMLAAYGADVVRISAPHLHDVNTLQLTLNAGKTTVGLDLRDPADKARVLALVEDADVFLQGFRPGRLARHGLGLEDLLVVAARRGRGIVYVSESCYGPDGYYAQRPGWQQIADCASGAAYVSGRGLDLRDGECVLPPLPISDMATGIVGAVGTMMALRDRATKGGSYEVHAALVAVNSYALTEGVGLYSRQTVREGQERFGWAEMRGAHHVLDLLRTVLEGWGRTEPLAGYLKEDGGWFQTWEGSAFGDGKRLSILRPVVKFVRGEDGALEDGVSPEWRSPSVPYAMTSKENVRFIGVRESSRRWSIRGSISRLGLLWSRWFGRTGHTSKVGQRHGKYPTDI</sequence>
<proteinExistence type="inferred from homology"/>
<comment type="similarity">
    <text evidence="1">Belongs to the CoA-transferase III family.</text>
</comment>